<protein>
    <submittedName>
        <fullName evidence="1">Uncharacterized protein</fullName>
    </submittedName>
</protein>
<proteinExistence type="predicted"/>
<evidence type="ECO:0000313" key="2">
    <source>
        <dbReference type="Proteomes" id="UP000031668"/>
    </source>
</evidence>
<comment type="caution">
    <text evidence="1">The sequence shown here is derived from an EMBL/GenBank/DDBJ whole genome shotgun (WGS) entry which is preliminary data.</text>
</comment>
<dbReference type="Proteomes" id="UP000031668">
    <property type="component" value="Unassembled WGS sequence"/>
</dbReference>
<dbReference type="Gene3D" id="1.25.40.10">
    <property type="entry name" value="Tetratricopeptide repeat domain"/>
    <property type="match status" value="1"/>
</dbReference>
<evidence type="ECO:0000313" key="1">
    <source>
        <dbReference type="EMBL" id="KII63155.1"/>
    </source>
</evidence>
<accession>A0A0C2M847</accession>
<name>A0A0C2M847_THEKT</name>
<sequence length="116" mass="13386">MRYSYFLQIISTVAKNVSYNELIEASCVFACLIAIRTDGPDAQKCVENCCSLWKEFKQSSEYLLILQIMELFQTKNLEELKKALKSLKIIKQNDESDEMIKNEINNAQNEISPDPK</sequence>
<dbReference type="InterPro" id="IPR011990">
    <property type="entry name" value="TPR-like_helical_dom_sf"/>
</dbReference>
<gene>
    <name evidence="1" type="ORF">RF11_11640</name>
</gene>
<dbReference type="OrthoDB" id="9984275at2759"/>
<dbReference type="SUPFAM" id="SSF48452">
    <property type="entry name" value="TPR-like"/>
    <property type="match status" value="1"/>
</dbReference>
<organism evidence="1 2">
    <name type="scientific">Thelohanellus kitauei</name>
    <name type="common">Myxosporean</name>
    <dbReference type="NCBI Taxonomy" id="669202"/>
    <lineage>
        <taxon>Eukaryota</taxon>
        <taxon>Metazoa</taxon>
        <taxon>Cnidaria</taxon>
        <taxon>Myxozoa</taxon>
        <taxon>Myxosporea</taxon>
        <taxon>Bivalvulida</taxon>
        <taxon>Platysporina</taxon>
        <taxon>Myxobolidae</taxon>
        <taxon>Thelohanellus</taxon>
    </lineage>
</organism>
<dbReference type="AlphaFoldDB" id="A0A0C2M847"/>
<dbReference type="EMBL" id="JWZT01004769">
    <property type="protein sequence ID" value="KII63155.1"/>
    <property type="molecule type" value="Genomic_DNA"/>
</dbReference>
<keyword evidence="2" id="KW-1185">Reference proteome</keyword>
<reference evidence="1 2" key="1">
    <citation type="journal article" date="2014" name="Genome Biol. Evol.">
        <title>The genome of the myxosporean Thelohanellus kitauei shows adaptations to nutrient acquisition within its fish host.</title>
        <authorList>
            <person name="Yang Y."/>
            <person name="Xiong J."/>
            <person name="Zhou Z."/>
            <person name="Huo F."/>
            <person name="Miao W."/>
            <person name="Ran C."/>
            <person name="Liu Y."/>
            <person name="Zhang J."/>
            <person name="Feng J."/>
            <person name="Wang M."/>
            <person name="Wang M."/>
            <person name="Wang L."/>
            <person name="Yao B."/>
        </authorList>
    </citation>
    <scope>NUCLEOTIDE SEQUENCE [LARGE SCALE GENOMIC DNA]</scope>
    <source>
        <strain evidence="1">Wuqing</strain>
    </source>
</reference>